<name>A0ABX0J4R7_9BACL</name>
<evidence type="ECO:0000256" key="3">
    <source>
        <dbReference type="HAMAP-Rule" id="MF_01384"/>
    </source>
</evidence>
<comment type="subcellular location">
    <subcellularLocation>
        <location evidence="3">Cytoplasm</location>
    </subcellularLocation>
</comment>
<dbReference type="HAMAP" id="MF_01384">
    <property type="entry name" value="UreD"/>
    <property type="match status" value="1"/>
</dbReference>
<evidence type="ECO:0000313" key="4">
    <source>
        <dbReference type="EMBL" id="NHN30415.1"/>
    </source>
</evidence>
<accession>A0ABX0J4R7</accession>
<comment type="subunit">
    <text evidence="3">UreD, UreF and UreG form a complex that acts as a GTP-hydrolysis-dependent molecular chaperone, activating the urease apoprotein by helping to assemble the nickel containing metallocenter of UreC. The UreE protein probably delivers the nickel.</text>
</comment>
<gene>
    <name evidence="3" type="primary">ureD</name>
    <name evidence="4" type="ORF">G9U52_11275</name>
</gene>
<reference evidence="4" key="1">
    <citation type="submission" date="2020-03" db="EMBL/GenBank/DDBJ databases">
        <title>Draft sequencing of Paenibacilllus sp. S3N08.</title>
        <authorList>
            <person name="Kim D.-U."/>
        </authorList>
    </citation>
    <scope>NUCLEOTIDE SEQUENCE</scope>
    <source>
        <strain evidence="4">S3N08</strain>
    </source>
</reference>
<dbReference type="PANTHER" id="PTHR33643">
    <property type="entry name" value="UREASE ACCESSORY PROTEIN D"/>
    <property type="match status" value="1"/>
</dbReference>
<evidence type="ECO:0000256" key="2">
    <source>
        <dbReference type="ARBA" id="ARBA00023186"/>
    </source>
</evidence>
<dbReference type="InterPro" id="IPR002669">
    <property type="entry name" value="UreD"/>
</dbReference>
<sequence>MNSHMPDMTGCISAGFHERNGQTWLGDKYHTYPLKIAKTFAFDYGQLGVYMMDASPGIMAGDRYVMDWRFGERTNVYITNQSYTKVHPARPENGGDETVRVSEQQQTLELASNSYVEYMPEPVMLYKDAVLHSSMEVRLAAGSTLILSDLVSPGRVLRGELFQYEHYENHLKVTYEEELIYCSKQRIVPAQQKLQVIGGWATYTHIGTFYLFNEQVDAEFVEALKVHLDEQLQLDRENDLGVAAIPLYYGVSRTYKKGLVLSILGHKVYEIQSLQDAAWAFIRKQLFKKSPLLVRK</sequence>
<proteinExistence type="inferred from homology"/>
<dbReference type="RefSeq" id="WP_166149371.1">
    <property type="nucleotide sequence ID" value="NZ_JAAOIW010000003.1"/>
</dbReference>
<keyword evidence="5" id="KW-1185">Reference proteome</keyword>
<keyword evidence="2 3" id="KW-0143">Chaperone</keyword>
<evidence type="ECO:0000256" key="1">
    <source>
        <dbReference type="ARBA" id="ARBA00007177"/>
    </source>
</evidence>
<dbReference type="Proteomes" id="UP001165962">
    <property type="component" value="Unassembled WGS sequence"/>
</dbReference>
<dbReference type="Pfam" id="PF01774">
    <property type="entry name" value="UreD"/>
    <property type="match status" value="1"/>
</dbReference>
<evidence type="ECO:0000313" key="5">
    <source>
        <dbReference type="Proteomes" id="UP001165962"/>
    </source>
</evidence>
<organism evidence="4 5">
    <name type="scientific">Paenibacillus agricola</name>
    <dbReference type="NCBI Taxonomy" id="2716264"/>
    <lineage>
        <taxon>Bacteria</taxon>
        <taxon>Bacillati</taxon>
        <taxon>Bacillota</taxon>
        <taxon>Bacilli</taxon>
        <taxon>Bacillales</taxon>
        <taxon>Paenibacillaceae</taxon>
        <taxon>Paenibacillus</taxon>
    </lineage>
</organism>
<comment type="caution">
    <text evidence="4">The sequence shown here is derived from an EMBL/GenBank/DDBJ whole genome shotgun (WGS) entry which is preliminary data.</text>
</comment>
<keyword evidence="3" id="KW-0963">Cytoplasm</keyword>
<dbReference type="EMBL" id="JAAOIW010000003">
    <property type="protein sequence ID" value="NHN30415.1"/>
    <property type="molecule type" value="Genomic_DNA"/>
</dbReference>
<protein>
    <recommendedName>
        <fullName evidence="3">Urease accessory protein UreD</fullName>
    </recommendedName>
</protein>
<comment type="similarity">
    <text evidence="1 3">Belongs to the UreD family.</text>
</comment>
<keyword evidence="3" id="KW-0996">Nickel insertion</keyword>
<dbReference type="PANTHER" id="PTHR33643:SF1">
    <property type="entry name" value="UREASE ACCESSORY PROTEIN D"/>
    <property type="match status" value="1"/>
</dbReference>
<comment type="function">
    <text evidence="3">Required for maturation of urease via the functional incorporation of the urease nickel metallocenter.</text>
</comment>